<evidence type="ECO:0000256" key="2">
    <source>
        <dbReference type="SAM" id="Phobius"/>
    </source>
</evidence>
<evidence type="ECO:0000256" key="1">
    <source>
        <dbReference type="SAM" id="MobiDB-lite"/>
    </source>
</evidence>
<reference evidence="5 7" key="2">
    <citation type="submission" date="2018-12" db="EMBL/GenBank/DDBJ databases">
        <authorList>
            <consortium name="Pathogen Informatics"/>
        </authorList>
    </citation>
    <scope>NUCLEOTIDE SEQUENCE [LARGE SCALE GENOMIC DNA]</scope>
    <source>
        <strain evidence="5 7">NCTC949</strain>
    </source>
</reference>
<evidence type="ECO:0000313" key="4">
    <source>
        <dbReference type="EMBL" id="AKE41755.1"/>
    </source>
</evidence>
<evidence type="ECO:0000313" key="6">
    <source>
        <dbReference type="Proteomes" id="UP000033457"/>
    </source>
</evidence>
<dbReference type="InterPro" id="IPR046672">
    <property type="entry name" value="DUF6542"/>
</dbReference>
<dbReference type="HOGENOM" id="CLU_081227_0_0_11"/>
<dbReference type="KEGG" id="cku:UL82_07970"/>
<organism evidence="4 6">
    <name type="scientific">Corynebacterium kutscheri</name>
    <dbReference type="NCBI Taxonomy" id="35755"/>
    <lineage>
        <taxon>Bacteria</taxon>
        <taxon>Bacillati</taxon>
        <taxon>Actinomycetota</taxon>
        <taxon>Actinomycetes</taxon>
        <taxon>Mycobacteriales</taxon>
        <taxon>Corynebacteriaceae</taxon>
        <taxon>Corynebacterium</taxon>
    </lineage>
</organism>
<gene>
    <name evidence="5" type="ORF">NCTC949_02157</name>
    <name evidence="4" type="ORF">UL82_07970</name>
</gene>
<feature type="transmembrane region" description="Helical" evidence="2">
    <location>
        <begin position="21"/>
        <end position="38"/>
    </location>
</feature>
<feature type="transmembrane region" description="Helical" evidence="2">
    <location>
        <begin position="44"/>
        <end position="63"/>
    </location>
</feature>
<feature type="domain" description="DUF6542" evidence="3">
    <location>
        <begin position="18"/>
        <end position="143"/>
    </location>
</feature>
<dbReference type="EMBL" id="LR134377">
    <property type="protein sequence ID" value="VEH09030.1"/>
    <property type="molecule type" value="Genomic_DNA"/>
</dbReference>
<dbReference type="AlphaFoldDB" id="A0A0F6R197"/>
<keyword evidence="2" id="KW-0472">Membrane</keyword>
<proteinExistence type="predicted"/>
<keyword evidence="2" id="KW-0812">Transmembrane</keyword>
<name>A0A0F6R197_9CORY</name>
<dbReference type="EMBL" id="CP011312">
    <property type="protein sequence ID" value="AKE41755.1"/>
    <property type="molecule type" value="Genomic_DNA"/>
</dbReference>
<feature type="transmembrane region" description="Helical" evidence="2">
    <location>
        <begin position="119"/>
        <end position="140"/>
    </location>
</feature>
<keyword evidence="6" id="KW-1185">Reference proteome</keyword>
<feature type="region of interest" description="Disordered" evidence="1">
    <location>
        <begin position="276"/>
        <end position="298"/>
    </location>
</feature>
<keyword evidence="2" id="KW-1133">Transmembrane helix</keyword>
<feature type="compositionally biased region" description="Basic and acidic residues" evidence="1">
    <location>
        <begin position="280"/>
        <end position="298"/>
    </location>
</feature>
<evidence type="ECO:0000259" key="3">
    <source>
        <dbReference type="Pfam" id="PF20177"/>
    </source>
</evidence>
<evidence type="ECO:0000313" key="7">
    <source>
        <dbReference type="Proteomes" id="UP000271380"/>
    </source>
</evidence>
<feature type="transmembrane region" description="Helical" evidence="2">
    <location>
        <begin position="70"/>
        <end position="92"/>
    </location>
</feature>
<feature type="compositionally biased region" description="Basic and acidic residues" evidence="1">
    <location>
        <begin position="187"/>
        <end position="196"/>
    </location>
</feature>
<dbReference type="RefSeq" id="WP_046440175.1">
    <property type="nucleotide sequence ID" value="NZ_CP011312.1"/>
</dbReference>
<protein>
    <submittedName>
        <fullName evidence="5">Gamma-aminobutyrate permease or related permease</fullName>
    </submittedName>
</protein>
<dbReference type="Proteomes" id="UP000271380">
    <property type="component" value="Chromosome"/>
</dbReference>
<accession>A0A0F6R197</accession>
<dbReference type="STRING" id="35755.UL82_07970"/>
<reference evidence="4 6" key="1">
    <citation type="journal article" date="2015" name="Genome Announc.">
        <title>Complete Genome Sequence of Corynebacterium kutscheri DSM 20755, a Corynebacterial Type Strain with Remarkably Low G+C Content of Chromosomal DNA.</title>
        <authorList>
            <person name="Ruckert C."/>
            <person name="Albersmeier A."/>
            <person name="Winkler A."/>
            <person name="Tauch A."/>
        </authorList>
    </citation>
    <scope>NUCLEOTIDE SEQUENCE [LARGE SCALE GENOMIC DNA]</scope>
    <source>
        <strain evidence="4 6">DSM 20755</strain>
    </source>
</reference>
<evidence type="ECO:0000313" key="5">
    <source>
        <dbReference type="EMBL" id="VEH09030.1"/>
    </source>
</evidence>
<sequence>MSIKPEPHRRTADSQFYGIPAWSSLSILIAALVTGVLLTLQTGLLGWPFFTCFIVASLVIAIITEPRGLFISVASIPLFYGISIVAAGYVLVRSTVPEGAPTQLSRTQIITSLFPLTQYFPLLLSVTIGCAIIASLRIFLLRRHKYRALQNNEQRRQRDRARDISNRRAVSKARAQTQQGRITVQELMRRNTEKPHVPRTTSLSRAERGPRTYAPVSSNTKAQEAAAKIANSEATSVPTQKAPTKTTIDVAQNSPEEASSATVNSSPAASLAAKYAASKKAAEDKAARKNRFNDDLYS</sequence>
<dbReference type="OrthoDB" id="4427741at2"/>
<feature type="compositionally biased region" description="Basic and acidic residues" evidence="1">
    <location>
        <begin position="153"/>
        <end position="166"/>
    </location>
</feature>
<dbReference type="Proteomes" id="UP000033457">
    <property type="component" value="Chromosome"/>
</dbReference>
<feature type="region of interest" description="Disordered" evidence="1">
    <location>
        <begin position="151"/>
        <end position="220"/>
    </location>
</feature>
<dbReference type="Pfam" id="PF20177">
    <property type="entry name" value="DUF6542"/>
    <property type="match status" value="1"/>
</dbReference>